<keyword evidence="2" id="KW-1185">Reference proteome</keyword>
<protein>
    <recommendedName>
        <fullName evidence="3">Gag-pol polyprotein</fullName>
    </recommendedName>
</protein>
<comment type="caution">
    <text evidence="1">The sequence shown here is derived from an EMBL/GenBank/DDBJ whole genome shotgun (WGS) entry which is preliminary data.</text>
</comment>
<dbReference type="Proteomes" id="UP001151760">
    <property type="component" value="Unassembled WGS sequence"/>
</dbReference>
<dbReference type="PANTHER" id="PTHR34222:SF79">
    <property type="entry name" value="RETROVIRUS-RELATED POL POLYPROTEIN FROM TRANSPOSON TNT 1-94"/>
    <property type="match status" value="1"/>
</dbReference>
<organism evidence="1 2">
    <name type="scientific">Tanacetum coccineum</name>
    <dbReference type="NCBI Taxonomy" id="301880"/>
    <lineage>
        <taxon>Eukaryota</taxon>
        <taxon>Viridiplantae</taxon>
        <taxon>Streptophyta</taxon>
        <taxon>Embryophyta</taxon>
        <taxon>Tracheophyta</taxon>
        <taxon>Spermatophyta</taxon>
        <taxon>Magnoliopsida</taxon>
        <taxon>eudicotyledons</taxon>
        <taxon>Gunneridae</taxon>
        <taxon>Pentapetalae</taxon>
        <taxon>asterids</taxon>
        <taxon>campanulids</taxon>
        <taxon>Asterales</taxon>
        <taxon>Asteraceae</taxon>
        <taxon>Asteroideae</taxon>
        <taxon>Anthemideae</taxon>
        <taxon>Anthemidinae</taxon>
        <taxon>Tanacetum</taxon>
    </lineage>
</organism>
<evidence type="ECO:0008006" key="3">
    <source>
        <dbReference type="Google" id="ProtNLM"/>
    </source>
</evidence>
<reference evidence="1" key="2">
    <citation type="submission" date="2022-01" db="EMBL/GenBank/DDBJ databases">
        <authorList>
            <person name="Yamashiro T."/>
            <person name="Shiraishi A."/>
            <person name="Satake H."/>
            <person name="Nakayama K."/>
        </authorList>
    </citation>
    <scope>NUCLEOTIDE SEQUENCE</scope>
</reference>
<evidence type="ECO:0000313" key="1">
    <source>
        <dbReference type="EMBL" id="GJT94674.1"/>
    </source>
</evidence>
<gene>
    <name evidence="1" type="ORF">Tco_1090192</name>
</gene>
<proteinExistence type="predicted"/>
<sequence length="232" mass="26496">MYYQKFKGLWEECDALEAPYLCLFVCSSADGRINGKIYQRKRLIQLLIGLDECYSNIRGKILLLQPLPTITQAYTTVRQEEKQREGIAAKSATSIILNNYLNNTRYNSSNGQNYPEHTIQRSTQTSFKRKNSFRKGIYCGNCRKEGHLQEEYKIIGYPIGHPLYGKVQSAKQFKSIKVVNTVMSRDEANKPSTFGQAATPSEDHVSARMDQLQDQLNQVLLMIQQKGSHGIF</sequence>
<evidence type="ECO:0000313" key="2">
    <source>
        <dbReference type="Proteomes" id="UP001151760"/>
    </source>
</evidence>
<accession>A0ABQ5I3H7</accession>
<dbReference type="EMBL" id="BQNB010020318">
    <property type="protein sequence ID" value="GJT94674.1"/>
    <property type="molecule type" value="Genomic_DNA"/>
</dbReference>
<name>A0ABQ5I3H7_9ASTR</name>
<dbReference type="PANTHER" id="PTHR34222">
    <property type="entry name" value="GAG_PRE-INTEGRS DOMAIN-CONTAINING PROTEIN"/>
    <property type="match status" value="1"/>
</dbReference>
<reference evidence="1" key="1">
    <citation type="journal article" date="2022" name="Int. J. Mol. Sci.">
        <title>Draft Genome of Tanacetum Coccineum: Genomic Comparison of Closely Related Tanacetum-Family Plants.</title>
        <authorList>
            <person name="Yamashiro T."/>
            <person name="Shiraishi A."/>
            <person name="Nakayama K."/>
            <person name="Satake H."/>
        </authorList>
    </citation>
    <scope>NUCLEOTIDE SEQUENCE</scope>
</reference>